<feature type="transmembrane region" description="Helical" evidence="32">
    <location>
        <begin position="238"/>
        <end position="260"/>
    </location>
</feature>
<evidence type="ECO:0000256" key="3">
    <source>
        <dbReference type="ARBA" id="ARBA00022448"/>
    </source>
</evidence>
<reference evidence="33" key="3">
    <citation type="submission" date="2025-09" db="UniProtKB">
        <authorList>
            <consortium name="Ensembl"/>
        </authorList>
    </citation>
    <scope>IDENTIFICATION</scope>
</reference>
<evidence type="ECO:0000256" key="15">
    <source>
        <dbReference type="ARBA" id="ARBA00034231"/>
    </source>
</evidence>
<evidence type="ECO:0000256" key="30">
    <source>
        <dbReference type="ARBA" id="ARBA00078029"/>
    </source>
</evidence>
<keyword evidence="6" id="KW-0769">Symport</keyword>
<evidence type="ECO:0000256" key="14">
    <source>
        <dbReference type="ARBA" id="ARBA00034215"/>
    </source>
</evidence>
<comment type="catalytic activity">
    <reaction evidence="16">
        <text>tauroallocholate(out) + 2 Na(+)(out) = tauroallocholate(in) + 2 Na(+)(in)</text>
        <dbReference type="Rhea" id="RHEA:51840"/>
        <dbReference type="ChEBI" id="CHEBI:29101"/>
        <dbReference type="ChEBI" id="CHEBI:191406"/>
    </reaction>
</comment>
<keyword evidence="12" id="KW-0325">Glycoprotein</keyword>
<comment type="catalytic activity">
    <reaction evidence="19">
        <text>tauro-beta-muricholate(out) + 2 Na(+)(out) = tauro-beta-muricholate(in) + 2 Na(+)(in)</text>
        <dbReference type="Rhea" id="RHEA:72179"/>
        <dbReference type="ChEBI" id="CHEBI:29101"/>
        <dbReference type="ChEBI" id="CHEBI:133064"/>
    </reaction>
</comment>
<reference evidence="33" key="2">
    <citation type="submission" date="2025-08" db="UniProtKB">
        <authorList>
            <consortium name="Ensembl"/>
        </authorList>
    </citation>
    <scope>IDENTIFICATION</scope>
</reference>
<comment type="similarity">
    <text evidence="2">Belongs to the bile acid:sodium symporter (BASS) (TC 2.A.28) family.</text>
</comment>
<dbReference type="Pfam" id="PF01758">
    <property type="entry name" value="SBF"/>
    <property type="match status" value="1"/>
</dbReference>
<comment type="catalytic activity">
    <reaction evidence="20">
        <text>taurocholate(out) + 2 Na(+)(out) = taurocholate(in) + 2 Na(+)(in)</text>
        <dbReference type="Rhea" id="RHEA:71875"/>
        <dbReference type="ChEBI" id="CHEBI:29101"/>
        <dbReference type="ChEBI" id="CHEBI:36257"/>
    </reaction>
</comment>
<sequence length="391" mass="42236">MNQTEGQYRDGYETAWIGGNTYNITPRNVTTGFQSPFSPVMDMAISGITIIILFITMVSLGCTMEISKIKAHILKPKGVVIAVVAQFGIMPLTAFSLAKIFQLGAIEAVTVLICGCCPGGNLSNIFALALKGDMNLSIVMTTCSTVLALGMMPLLLFLYCHGFNNLENAVPYTGITIALIMTLVPCAIGIAINHRVPQYSQLIIKVGLSILLIASVAIGVMSGISIGGTVWVVLSPQLMAAAALMPLTGYLLGYTMSTIFKVNHQCRRTISMETGCQNIQLCSTILKVAFPPEVVGPLYLFPLIYIIFQGGEALLFIILFRCYQSFKPPAEGKCHSCLGNTRVALLRKCTVPLPLLLLQCARLPIFSQTIFLLKKSIFLSHSKACIHGSGR</sequence>
<keyword evidence="34" id="KW-1185">Reference proteome</keyword>
<evidence type="ECO:0000256" key="26">
    <source>
        <dbReference type="ARBA" id="ARBA00056510"/>
    </source>
</evidence>
<dbReference type="AlphaFoldDB" id="A0A4W5NN92"/>
<evidence type="ECO:0000313" key="34">
    <source>
        <dbReference type="Proteomes" id="UP000314982"/>
    </source>
</evidence>
<evidence type="ECO:0000256" key="8">
    <source>
        <dbReference type="ARBA" id="ARBA00023053"/>
    </source>
</evidence>
<evidence type="ECO:0000313" key="33">
    <source>
        <dbReference type="Ensembl" id="ENSHHUP00000052472.1"/>
    </source>
</evidence>
<comment type="catalytic activity">
    <reaction evidence="17">
        <text>tauroursodeoxycholate(out) + 2 Na(+)(out) = tauroursodeoxycholate(in) + 2 Na(+)(in)</text>
        <dbReference type="Rhea" id="RHEA:71927"/>
        <dbReference type="ChEBI" id="CHEBI:29101"/>
        <dbReference type="ChEBI" id="CHEBI:132028"/>
    </reaction>
</comment>
<evidence type="ECO:0000256" key="1">
    <source>
        <dbReference type="ARBA" id="ARBA00004651"/>
    </source>
</evidence>
<protein>
    <recommendedName>
        <fullName evidence="27">Hepatic sodium/bile acid cotransporter</fullName>
    </recommendedName>
    <alternativeName>
        <fullName evidence="29">Na(+)/bile acid cotransporter</fullName>
    </alternativeName>
    <alternativeName>
        <fullName evidence="28">Na(+)/taurocholate transport protein</fullName>
    </alternativeName>
    <alternativeName>
        <fullName evidence="30">Sodium/taurocholate cotransporting polypeptide</fullName>
    </alternativeName>
    <alternativeName>
        <fullName evidence="31">Solute carrier family 10 member 1</fullName>
    </alternativeName>
</protein>
<dbReference type="GO" id="GO:0005886">
    <property type="term" value="C:plasma membrane"/>
    <property type="evidence" value="ECO:0007669"/>
    <property type="project" value="UniProtKB-SubCell"/>
</dbReference>
<accession>A0A4W5NN92</accession>
<feature type="transmembrane region" description="Helical" evidence="32">
    <location>
        <begin position="298"/>
        <end position="320"/>
    </location>
</feature>
<feature type="transmembrane region" description="Helical" evidence="32">
    <location>
        <begin position="78"/>
        <end position="98"/>
    </location>
</feature>
<comment type="catalytic activity">
    <reaction evidence="18">
        <text>taurodeoxycholate(out) + 2 Na(+)(out) = taurodeoxycholate(in) + 2 Na(+)(in)</text>
        <dbReference type="Rhea" id="RHEA:72087"/>
        <dbReference type="ChEBI" id="CHEBI:29101"/>
        <dbReference type="ChEBI" id="CHEBI:36261"/>
    </reaction>
</comment>
<comment type="catalytic activity">
    <reaction evidence="14">
        <text>glycocholate(out) + 2 Na(+)(out) = glycocholate(in) + 2 Na(+)(in)</text>
        <dbReference type="Rhea" id="RHEA:71935"/>
        <dbReference type="ChEBI" id="CHEBI:29101"/>
        <dbReference type="ChEBI" id="CHEBI:29746"/>
    </reaction>
</comment>
<reference evidence="34" key="1">
    <citation type="submission" date="2018-06" db="EMBL/GenBank/DDBJ databases">
        <title>Genome assembly of Danube salmon.</title>
        <authorList>
            <person name="Macqueen D.J."/>
            <person name="Gundappa M.K."/>
        </authorList>
    </citation>
    <scope>NUCLEOTIDE SEQUENCE [LARGE SCALE GENOMIC DNA]</scope>
</reference>
<feature type="transmembrane region" description="Helical" evidence="32">
    <location>
        <begin position="202"/>
        <end position="226"/>
    </location>
</feature>
<keyword evidence="10" id="KW-0406">Ion transport</keyword>
<evidence type="ECO:0000256" key="28">
    <source>
        <dbReference type="ARBA" id="ARBA00075177"/>
    </source>
</evidence>
<evidence type="ECO:0000256" key="9">
    <source>
        <dbReference type="ARBA" id="ARBA00023055"/>
    </source>
</evidence>
<evidence type="ECO:0000256" key="17">
    <source>
        <dbReference type="ARBA" id="ARBA00047596"/>
    </source>
</evidence>
<feature type="transmembrane region" description="Helical" evidence="32">
    <location>
        <begin position="104"/>
        <end position="129"/>
    </location>
</feature>
<dbReference type="Proteomes" id="UP000314982">
    <property type="component" value="Unassembled WGS sequence"/>
</dbReference>
<keyword evidence="13" id="KW-0739">Sodium transport</keyword>
<evidence type="ECO:0000256" key="5">
    <source>
        <dbReference type="ARBA" id="ARBA00022692"/>
    </source>
</evidence>
<evidence type="ECO:0000256" key="7">
    <source>
        <dbReference type="ARBA" id="ARBA00022989"/>
    </source>
</evidence>
<keyword evidence="8" id="KW-0915">Sodium</keyword>
<evidence type="ECO:0000256" key="20">
    <source>
        <dbReference type="ARBA" id="ARBA00048327"/>
    </source>
</evidence>
<comment type="catalytic activity">
    <reaction evidence="22">
        <text>tauronorcholate(out) + 2 Na(+)(out) = tauronorcholate(in) + 2 Na(+)(in)</text>
        <dbReference type="Rhea" id="RHEA:71915"/>
        <dbReference type="ChEBI" id="CHEBI:29101"/>
        <dbReference type="ChEBI" id="CHEBI:191405"/>
    </reaction>
</comment>
<comment type="catalytic activity">
    <reaction evidence="21">
        <text>taurochenodeoxycholate(out) + 2 Na(+)(out) = taurochenodeoxycholate(in) + 2 Na(+)(in)</text>
        <dbReference type="Rhea" id="RHEA:71923"/>
        <dbReference type="ChEBI" id="CHEBI:9407"/>
        <dbReference type="ChEBI" id="CHEBI:29101"/>
    </reaction>
</comment>
<evidence type="ECO:0000256" key="12">
    <source>
        <dbReference type="ARBA" id="ARBA00023180"/>
    </source>
</evidence>
<comment type="function">
    <text evidence="26">As a major transporter of conjugated bile salts from plasma into the hepatocyte, it plays a key role in the enterohepatic circulation of bile salts necessary for the solubilization and absorption of dietary fat and fat-soluble vitamins. It is strictly dependent on the extracellular presence of sodium. It exhibits broad substrate specificity and transports various bile acids, such as taurocholate, cholate, as well as non-bile acid organic compounds, such as estrone sulfate. Works collaboratively with the ileal transporter (NTCP2), the organic solute transporter (OST), and the bile salt export pump (BSEP), to ensure efficacious biological recycling of bile acids during enterohepatic circulation.</text>
</comment>
<comment type="subcellular location">
    <subcellularLocation>
        <location evidence="1">Cell membrane</location>
        <topology evidence="1">Multi-pass membrane protein</topology>
    </subcellularLocation>
</comment>
<evidence type="ECO:0000256" key="2">
    <source>
        <dbReference type="ARBA" id="ARBA00006528"/>
    </source>
</evidence>
<keyword evidence="5 32" id="KW-0812">Transmembrane</keyword>
<dbReference type="STRING" id="62062.ENSHHUP00000052472"/>
<name>A0A4W5NN92_9TELE</name>
<keyword evidence="3" id="KW-0813">Transport</keyword>
<keyword evidence="9" id="KW-0445">Lipid transport</keyword>
<dbReference type="PANTHER" id="PTHR10361">
    <property type="entry name" value="SODIUM-BILE ACID COTRANSPORTER"/>
    <property type="match status" value="1"/>
</dbReference>
<feature type="transmembrane region" description="Helical" evidence="32">
    <location>
        <begin position="136"/>
        <end position="159"/>
    </location>
</feature>
<dbReference type="Gene3D" id="1.20.1530.20">
    <property type="match status" value="1"/>
</dbReference>
<feature type="transmembrane region" description="Helical" evidence="32">
    <location>
        <begin position="43"/>
        <end position="66"/>
    </location>
</feature>
<keyword evidence="7 32" id="KW-1133">Transmembrane helix</keyword>
<evidence type="ECO:0000256" key="13">
    <source>
        <dbReference type="ARBA" id="ARBA00023201"/>
    </source>
</evidence>
<evidence type="ECO:0000256" key="6">
    <source>
        <dbReference type="ARBA" id="ARBA00022847"/>
    </source>
</evidence>
<evidence type="ECO:0000256" key="21">
    <source>
        <dbReference type="ARBA" id="ARBA00048338"/>
    </source>
</evidence>
<evidence type="ECO:0000256" key="18">
    <source>
        <dbReference type="ARBA" id="ARBA00047743"/>
    </source>
</evidence>
<proteinExistence type="inferred from homology"/>
<evidence type="ECO:0000256" key="11">
    <source>
        <dbReference type="ARBA" id="ARBA00023136"/>
    </source>
</evidence>
<evidence type="ECO:0000256" key="29">
    <source>
        <dbReference type="ARBA" id="ARBA00075246"/>
    </source>
</evidence>
<dbReference type="InterPro" id="IPR004710">
    <property type="entry name" value="Bilac:Na_transpt"/>
</dbReference>
<evidence type="ECO:0000256" key="16">
    <source>
        <dbReference type="ARBA" id="ARBA00047311"/>
    </source>
</evidence>
<evidence type="ECO:0000256" key="4">
    <source>
        <dbReference type="ARBA" id="ARBA00022475"/>
    </source>
</evidence>
<evidence type="ECO:0000256" key="32">
    <source>
        <dbReference type="SAM" id="Phobius"/>
    </source>
</evidence>
<evidence type="ECO:0000256" key="19">
    <source>
        <dbReference type="ARBA" id="ARBA00048013"/>
    </source>
</evidence>
<dbReference type="InterPro" id="IPR002657">
    <property type="entry name" value="BilAc:Na_symport/Acr3"/>
</dbReference>
<comment type="catalytic activity">
    <reaction evidence="15">
        <text>cholate(out) + 2 Na(+)(out) = cholate(in) + 2 Na(+)(in)</text>
        <dbReference type="Rhea" id="RHEA:71911"/>
        <dbReference type="ChEBI" id="CHEBI:29101"/>
        <dbReference type="ChEBI" id="CHEBI:29747"/>
    </reaction>
</comment>
<dbReference type="FunFam" id="1.20.1530.20:FF:000016">
    <property type="entry name" value="Solute carrier family 10 member 1"/>
    <property type="match status" value="1"/>
</dbReference>
<evidence type="ECO:0000256" key="22">
    <source>
        <dbReference type="ARBA" id="ARBA00049276"/>
    </source>
</evidence>
<evidence type="ECO:0000256" key="23">
    <source>
        <dbReference type="ARBA" id="ARBA00051799"/>
    </source>
</evidence>
<organism evidence="33 34">
    <name type="scientific">Hucho hucho</name>
    <name type="common">huchen</name>
    <dbReference type="NCBI Taxonomy" id="62062"/>
    <lineage>
        <taxon>Eukaryota</taxon>
        <taxon>Metazoa</taxon>
        <taxon>Chordata</taxon>
        <taxon>Craniata</taxon>
        <taxon>Vertebrata</taxon>
        <taxon>Euteleostomi</taxon>
        <taxon>Actinopterygii</taxon>
        <taxon>Neopterygii</taxon>
        <taxon>Teleostei</taxon>
        <taxon>Protacanthopterygii</taxon>
        <taxon>Salmoniformes</taxon>
        <taxon>Salmonidae</taxon>
        <taxon>Salmoninae</taxon>
        <taxon>Hucho</taxon>
    </lineage>
</organism>
<evidence type="ECO:0000256" key="27">
    <source>
        <dbReference type="ARBA" id="ARBA00073206"/>
    </source>
</evidence>
<evidence type="ECO:0000256" key="24">
    <source>
        <dbReference type="ARBA" id="ARBA00052374"/>
    </source>
</evidence>
<dbReference type="Ensembl" id="ENSHHUT00000054316.1">
    <property type="protein sequence ID" value="ENSHHUP00000052472.1"/>
    <property type="gene ID" value="ENSHHUG00000031555.1"/>
</dbReference>
<keyword evidence="11 32" id="KW-0472">Membrane</keyword>
<comment type="catalytic activity">
    <reaction evidence="24">
        <text>taurohyodeoxycholate(out) + 2 Na(+)(out) = taurohyodeoxycholate(in) + 2 Na(+)(in)</text>
        <dbReference type="Rhea" id="RHEA:72167"/>
        <dbReference type="ChEBI" id="CHEBI:29101"/>
        <dbReference type="ChEBI" id="CHEBI:191407"/>
    </reaction>
</comment>
<dbReference type="PANTHER" id="PTHR10361:SF40">
    <property type="entry name" value="HEPATIC SODIUM_BILE ACID COTRANSPORTER"/>
    <property type="match status" value="1"/>
</dbReference>
<dbReference type="InterPro" id="IPR038770">
    <property type="entry name" value="Na+/solute_symporter_sf"/>
</dbReference>
<comment type="catalytic activity">
    <reaction evidence="25">
        <text>estrone 3-sulfate(out) + 2 Na(+)(out) = estrone 3-sulfate(in) + 2 Na(+)(in)</text>
        <dbReference type="Rhea" id="RHEA:71083"/>
        <dbReference type="ChEBI" id="CHEBI:29101"/>
        <dbReference type="ChEBI" id="CHEBI:60050"/>
    </reaction>
</comment>
<evidence type="ECO:0000256" key="31">
    <source>
        <dbReference type="ARBA" id="ARBA00082917"/>
    </source>
</evidence>
<dbReference type="NCBIfam" id="TIGR00841">
    <property type="entry name" value="bass"/>
    <property type="match status" value="1"/>
</dbReference>
<evidence type="ECO:0000256" key="25">
    <source>
        <dbReference type="ARBA" id="ARBA00052405"/>
    </source>
</evidence>
<dbReference type="GeneTree" id="ENSGT00950000182808"/>
<evidence type="ECO:0000256" key="10">
    <source>
        <dbReference type="ARBA" id="ARBA00023065"/>
    </source>
</evidence>
<comment type="catalytic activity">
    <reaction evidence="23">
        <text>taurohyocholate(out) + 2 Na(+)(out) = taurohyocholate(in) + 2 Na(+)(in)</text>
        <dbReference type="Rhea" id="RHEA:72171"/>
        <dbReference type="ChEBI" id="CHEBI:29101"/>
        <dbReference type="ChEBI" id="CHEBI:58874"/>
    </reaction>
</comment>
<keyword evidence="4" id="KW-1003">Cell membrane</keyword>
<feature type="transmembrane region" description="Helical" evidence="32">
    <location>
        <begin position="171"/>
        <end position="190"/>
    </location>
</feature>
<dbReference type="GO" id="GO:0008508">
    <property type="term" value="F:bile acid:sodium symporter activity"/>
    <property type="evidence" value="ECO:0007669"/>
    <property type="project" value="TreeGrafter"/>
</dbReference>